<dbReference type="CDD" id="cd01746">
    <property type="entry name" value="GATase1_CTP_Synthase"/>
    <property type="match status" value="1"/>
</dbReference>
<keyword evidence="4" id="KW-0436">Ligase</keyword>
<dbReference type="EMBL" id="MNVC01000047">
    <property type="protein sequence ID" value="OIO18293.1"/>
    <property type="molecule type" value="Genomic_DNA"/>
</dbReference>
<comment type="pathway">
    <text evidence="1">Pyrimidine metabolism; CTP biosynthesis via de novo pathway; CTP from UDP: step 2/2.</text>
</comment>
<dbReference type="SUPFAM" id="SSF52317">
    <property type="entry name" value="Class I glutamine amidotransferase-like"/>
    <property type="match status" value="1"/>
</dbReference>
<protein>
    <recommendedName>
        <fullName evidence="12">CTP synthase</fullName>
        <ecNumber evidence="3">6.3.4.2</ecNumber>
    </recommendedName>
    <alternativeName>
        <fullName evidence="14">Cytidine 5'-triphosphate synthase</fullName>
    </alternativeName>
    <alternativeName>
        <fullName evidence="15">Cytidine triphosphate synthetase</fullName>
    </alternativeName>
    <alternativeName>
        <fullName evidence="13">UTP--ammonia ligase</fullName>
    </alternativeName>
</protein>
<dbReference type="STRING" id="1805238.AUJ23_03970"/>
<dbReference type="NCBIfam" id="NF003792">
    <property type="entry name" value="PRK05380.1"/>
    <property type="match status" value="1"/>
</dbReference>
<evidence type="ECO:0000256" key="7">
    <source>
        <dbReference type="ARBA" id="ARBA00022840"/>
    </source>
</evidence>
<evidence type="ECO:0000259" key="16">
    <source>
        <dbReference type="Pfam" id="PF00117"/>
    </source>
</evidence>
<dbReference type="Pfam" id="PF06418">
    <property type="entry name" value="CTP_synth_N"/>
    <property type="match status" value="1"/>
</dbReference>
<evidence type="ECO:0000256" key="4">
    <source>
        <dbReference type="ARBA" id="ARBA00022598"/>
    </source>
</evidence>
<feature type="domain" description="Glutamine amidotransferase" evidence="16">
    <location>
        <begin position="311"/>
        <end position="549"/>
    </location>
</feature>
<dbReference type="GO" id="GO:0005829">
    <property type="term" value="C:cytosol"/>
    <property type="evidence" value="ECO:0007669"/>
    <property type="project" value="TreeGrafter"/>
</dbReference>
<dbReference type="GO" id="GO:0019856">
    <property type="term" value="P:pyrimidine nucleobase biosynthetic process"/>
    <property type="evidence" value="ECO:0007669"/>
    <property type="project" value="TreeGrafter"/>
</dbReference>
<gene>
    <name evidence="18" type="ORF">AUJ23_03970</name>
</gene>
<comment type="caution">
    <text evidence="18">The sequence shown here is derived from an EMBL/GenBank/DDBJ whole genome shotgun (WGS) entry which is preliminary data.</text>
</comment>
<evidence type="ECO:0000313" key="18">
    <source>
        <dbReference type="EMBL" id="OIO18293.1"/>
    </source>
</evidence>
<accession>A0A1J4U673</accession>
<dbReference type="SUPFAM" id="SSF52540">
    <property type="entry name" value="P-loop containing nucleoside triphosphate hydrolases"/>
    <property type="match status" value="1"/>
</dbReference>
<dbReference type="NCBIfam" id="TIGR00337">
    <property type="entry name" value="PyrG"/>
    <property type="match status" value="1"/>
</dbReference>
<evidence type="ECO:0000256" key="2">
    <source>
        <dbReference type="ARBA" id="ARBA00007533"/>
    </source>
</evidence>
<dbReference type="FunFam" id="3.40.50.300:FF:000009">
    <property type="entry name" value="CTP synthase"/>
    <property type="match status" value="1"/>
</dbReference>
<keyword evidence="8" id="KW-0460">Magnesium</keyword>
<keyword evidence="10" id="KW-0665">Pyrimidine biosynthesis</keyword>
<dbReference type="PROSITE" id="PS51273">
    <property type="entry name" value="GATASE_TYPE_1"/>
    <property type="match status" value="1"/>
</dbReference>
<dbReference type="InterPro" id="IPR017926">
    <property type="entry name" value="GATASE"/>
</dbReference>
<keyword evidence="6" id="KW-0547">Nucleotide-binding</keyword>
<dbReference type="GO" id="GO:0042802">
    <property type="term" value="F:identical protein binding"/>
    <property type="evidence" value="ECO:0007669"/>
    <property type="project" value="TreeGrafter"/>
</dbReference>
<organism evidence="18 19">
    <name type="scientific">Candidatus Magasanikbacteria bacterium CG1_02_32_51</name>
    <dbReference type="NCBI Taxonomy" id="1805238"/>
    <lineage>
        <taxon>Bacteria</taxon>
        <taxon>Candidatus Magasanikiibacteriota</taxon>
    </lineage>
</organism>
<keyword evidence="9" id="KW-0315">Glutamine amidotransferase</keyword>
<evidence type="ECO:0000313" key="19">
    <source>
        <dbReference type="Proteomes" id="UP000181941"/>
    </source>
</evidence>
<dbReference type="InterPro" id="IPR017456">
    <property type="entry name" value="CTP_synthase_N"/>
</dbReference>
<evidence type="ECO:0000256" key="5">
    <source>
        <dbReference type="ARBA" id="ARBA00022723"/>
    </source>
</evidence>
<evidence type="ECO:0000256" key="12">
    <source>
        <dbReference type="ARBA" id="ARBA00070745"/>
    </source>
</evidence>
<evidence type="ECO:0000256" key="15">
    <source>
        <dbReference type="ARBA" id="ARBA00083191"/>
    </source>
</evidence>
<dbReference type="Gene3D" id="3.40.50.880">
    <property type="match status" value="1"/>
</dbReference>
<evidence type="ECO:0000256" key="14">
    <source>
        <dbReference type="ARBA" id="ARBA00079941"/>
    </source>
</evidence>
<dbReference type="GO" id="GO:0003883">
    <property type="term" value="F:CTP synthase activity"/>
    <property type="evidence" value="ECO:0007669"/>
    <property type="project" value="UniProtKB-EC"/>
</dbReference>
<keyword evidence="7" id="KW-0067">ATP-binding</keyword>
<feature type="domain" description="CTP synthase N-terminal" evidence="17">
    <location>
        <begin position="8"/>
        <end position="271"/>
    </location>
</feature>
<dbReference type="GO" id="GO:0097268">
    <property type="term" value="C:cytoophidium"/>
    <property type="evidence" value="ECO:0007669"/>
    <property type="project" value="UniProtKB-ARBA"/>
</dbReference>
<dbReference type="PANTHER" id="PTHR11550">
    <property type="entry name" value="CTP SYNTHASE"/>
    <property type="match status" value="1"/>
</dbReference>
<dbReference type="Gene3D" id="3.40.50.300">
    <property type="entry name" value="P-loop containing nucleotide triphosphate hydrolases"/>
    <property type="match status" value="1"/>
</dbReference>
<dbReference type="EC" id="6.3.4.2" evidence="3"/>
<evidence type="ECO:0000259" key="17">
    <source>
        <dbReference type="Pfam" id="PF06418"/>
    </source>
</evidence>
<evidence type="ECO:0000256" key="1">
    <source>
        <dbReference type="ARBA" id="ARBA00005171"/>
    </source>
</evidence>
<evidence type="ECO:0000256" key="3">
    <source>
        <dbReference type="ARBA" id="ARBA00012291"/>
    </source>
</evidence>
<dbReference type="Proteomes" id="UP000181941">
    <property type="component" value="Unassembled WGS sequence"/>
</dbReference>
<evidence type="ECO:0000256" key="10">
    <source>
        <dbReference type="ARBA" id="ARBA00022975"/>
    </source>
</evidence>
<dbReference type="InterPro" id="IPR027417">
    <property type="entry name" value="P-loop_NTPase"/>
</dbReference>
<evidence type="ECO:0000256" key="11">
    <source>
        <dbReference type="ARBA" id="ARBA00047781"/>
    </source>
</evidence>
<evidence type="ECO:0000256" key="6">
    <source>
        <dbReference type="ARBA" id="ARBA00022741"/>
    </source>
</evidence>
<comment type="similarity">
    <text evidence="2">Belongs to the CTP synthase family.</text>
</comment>
<dbReference type="UniPathway" id="UPA00159">
    <property type="reaction ID" value="UER00277"/>
</dbReference>
<dbReference type="Pfam" id="PF00117">
    <property type="entry name" value="GATase"/>
    <property type="match status" value="1"/>
</dbReference>
<reference evidence="18 19" key="1">
    <citation type="journal article" date="2016" name="Environ. Microbiol.">
        <title>Genomic resolution of a cold subsurface aquifer community provides metabolic insights for novel microbes adapted to high CO concentrations.</title>
        <authorList>
            <person name="Probst A.J."/>
            <person name="Castelle C.J."/>
            <person name="Singh A."/>
            <person name="Brown C.T."/>
            <person name="Anantharaman K."/>
            <person name="Sharon I."/>
            <person name="Hug L.A."/>
            <person name="Burstein D."/>
            <person name="Emerson J.B."/>
            <person name="Thomas B.C."/>
            <person name="Banfield J.F."/>
        </authorList>
    </citation>
    <scope>NUCLEOTIDE SEQUENCE [LARGE SCALE GENOMIC DNA]</scope>
    <source>
        <strain evidence="18">CG1_02_32_51</strain>
    </source>
</reference>
<dbReference type="PANTHER" id="PTHR11550:SF0">
    <property type="entry name" value="CTP SYNTHASE-RELATED"/>
    <property type="match status" value="1"/>
</dbReference>
<comment type="catalytic activity">
    <reaction evidence="11">
        <text>UTP + L-glutamine + ATP + H2O = CTP + L-glutamate + ADP + phosphate + 2 H(+)</text>
        <dbReference type="Rhea" id="RHEA:26426"/>
        <dbReference type="ChEBI" id="CHEBI:15377"/>
        <dbReference type="ChEBI" id="CHEBI:15378"/>
        <dbReference type="ChEBI" id="CHEBI:29985"/>
        <dbReference type="ChEBI" id="CHEBI:30616"/>
        <dbReference type="ChEBI" id="CHEBI:37563"/>
        <dbReference type="ChEBI" id="CHEBI:43474"/>
        <dbReference type="ChEBI" id="CHEBI:46398"/>
        <dbReference type="ChEBI" id="CHEBI:58359"/>
        <dbReference type="ChEBI" id="CHEBI:456216"/>
        <dbReference type="EC" id="6.3.4.2"/>
    </reaction>
</comment>
<keyword evidence="5" id="KW-0479">Metal-binding</keyword>
<dbReference type="GO" id="GO:0044210">
    <property type="term" value="P:'de novo' CTP biosynthetic process"/>
    <property type="evidence" value="ECO:0007669"/>
    <property type="project" value="UniProtKB-UniPathway"/>
</dbReference>
<dbReference type="InterPro" id="IPR033828">
    <property type="entry name" value="GATase1_CTP_Synthase"/>
</dbReference>
<name>A0A1J4U673_9BACT</name>
<evidence type="ECO:0000256" key="13">
    <source>
        <dbReference type="ARBA" id="ARBA00075170"/>
    </source>
</evidence>
<dbReference type="GO" id="GO:0046872">
    <property type="term" value="F:metal ion binding"/>
    <property type="evidence" value="ECO:0007669"/>
    <property type="project" value="UniProtKB-KW"/>
</dbReference>
<evidence type="ECO:0000256" key="9">
    <source>
        <dbReference type="ARBA" id="ARBA00022962"/>
    </source>
</evidence>
<dbReference type="AlphaFoldDB" id="A0A1J4U673"/>
<proteinExistence type="inferred from homology"/>
<dbReference type="GO" id="GO:0005524">
    <property type="term" value="F:ATP binding"/>
    <property type="evidence" value="ECO:0007669"/>
    <property type="project" value="UniProtKB-KW"/>
</dbReference>
<evidence type="ECO:0000256" key="8">
    <source>
        <dbReference type="ARBA" id="ARBA00022842"/>
    </source>
</evidence>
<dbReference type="InterPro" id="IPR004468">
    <property type="entry name" value="CTP_synthase"/>
</dbReference>
<sequence>MSKLKKHKFIFIVGGVLSGVGKGVTTASLGTIFKAKGFSVTALKIDPYVNVDAGTMNPIEHGEVFVTDDGDETDQDMGNYERFLDTDLYSSNYMTTGRVYLSVIENERAMKYKGKCVEVVPHVPEEVIRRITSATKEKDADITLIEVGGTLGEYQNLIFLEAARMMKMRNPNDIATVLVSYLPVPSHLGEMKTKPTQYASRTLNTAGLQADIIVARGSMELDKPRSEKLAVFCGVPRENCISAPDVSSIYEIPIRMENQDIGNKLLKALKIKSVKTNLIEWKSFVKKIENSKKEIKIAIVGKYFGTGKFTLSDSYISVIEAIKHASWYSNVKPVLTWVDSEEFSAQGGSASGGEIQKKVHDKLKDFDGVIVPGGFGTRGVEGIINAIQFVRENKIPYLGLCYGMQLASIEFVRNVLGKKKANTVEVDPKTTEPVIHINPNQKSNVKNHRYGGTMRLGAYDCALRHDTKVFEAYKQDIISERHRHRYEFNNDYRDEMDKAGLEVVGVNPESGLVEIVELKNHPFFVGTQFHPEFKSRPMKPHPLFREFVKAVIK</sequence>
<dbReference type="InterPro" id="IPR029062">
    <property type="entry name" value="Class_I_gatase-like"/>
</dbReference>
<dbReference type="FunFam" id="3.40.50.880:FF:000002">
    <property type="entry name" value="CTP synthase"/>
    <property type="match status" value="1"/>
</dbReference>